<dbReference type="Proteomes" id="UP000238762">
    <property type="component" value="Unassembled WGS sequence"/>
</dbReference>
<evidence type="ECO:0000313" key="2">
    <source>
        <dbReference type="EMBL" id="PSB03627.1"/>
    </source>
</evidence>
<dbReference type="OrthoDB" id="8823540at2"/>
<keyword evidence="1" id="KW-0233">DNA recombination</keyword>
<comment type="caution">
    <text evidence="2">The sequence shown here is derived from an EMBL/GenBank/DDBJ whole genome shotgun (WGS) entry which is preliminary data.</text>
</comment>
<reference evidence="2 3" key="1">
    <citation type="submission" date="2018-02" db="EMBL/GenBank/DDBJ databases">
        <authorList>
            <person name="Cohen D.B."/>
            <person name="Kent A.D."/>
        </authorList>
    </citation>
    <scope>NUCLEOTIDE SEQUENCE [LARGE SCALE GENOMIC DNA]</scope>
    <source>
        <strain evidence="2 3">CCAP 1448/3</strain>
    </source>
</reference>
<dbReference type="InterPro" id="IPR011010">
    <property type="entry name" value="DNA_brk_join_enz"/>
</dbReference>
<evidence type="ECO:0008006" key="4">
    <source>
        <dbReference type="Google" id="ProtNLM"/>
    </source>
</evidence>
<accession>A0A2T1C667</accession>
<dbReference type="GO" id="GO:0015074">
    <property type="term" value="P:DNA integration"/>
    <property type="evidence" value="ECO:0007669"/>
    <property type="project" value="InterPro"/>
</dbReference>
<protein>
    <recommendedName>
        <fullName evidence="4">Tyr recombinase domain-containing protein</fullName>
    </recommendedName>
</protein>
<dbReference type="Gene3D" id="1.10.443.10">
    <property type="entry name" value="Intergrase catalytic core"/>
    <property type="match status" value="1"/>
</dbReference>
<dbReference type="SUPFAM" id="SSF56349">
    <property type="entry name" value="DNA breaking-rejoining enzymes"/>
    <property type="match status" value="1"/>
</dbReference>
<dbReference type="AlphaFoldDB" id="A0A2T1C667"/>
<dbReference type="GO" id="GO:0006310">
    <property type="term" value="P:DNA recombination"/>
    <property type="evidence" value="ECO:0007669"/>
    <property type="project" value="UniProtKB-KW"/>
</dbReference>
<evidence type="ECO:0000256" key="1">
    <source>
        <dbReference type="ARBA" id="ARBA00023172"/>
    </source>
</evidence>
<reference evidence="2 3" key="2">
    <citation type="submission" date="2018-03" db="EMBL/GenBank/DDBJ databases">
        <title>The ancient ancestry and fast evolution of plastids.</title>
        <authorList>
            <person name="Moore K.R."/>
            <person name="Magnabosco C."/>
            <person name="Momper L."/>
            <person name="Gold D.A."/>
            <person name="Bosak T."/>
            <person name="Fournier G.P."/>
        </authorList>
    </citation>
    <scope>NUCLEOTIDE SEQUENCE [LARGE SCALE GENOMIC DNA]</scope>
    <source>
        <strain evidence="2 3">CCAP 1448/3</strain>
    </source>
</reference>
<evidence type="ECO:0000313" key="3">
    <source>
        <dbReference type="Proteomes" id="UP000238762"/>
    </source>
</evidence>
<name>A0A2T1C667_9CYAN</name>
<keyword evidence="3" id="KW-1185">Reference proteome</keyword>
<gene>
    <name evidence="2" type="ORF">C7B64_07775</name>
</gene>
<proteinExistence type="predicted"/>
<organism evidence="2 3">
    <name type="scientific">Merismopedia glauca CCAP 1448/3</name>
    <dbReference type="NCBI Taxonomy" id="1296344"/>
    <lineage>
        <taxon>Bacteria</taxon>
        <taxon>Bacillati</taxon>
        <taxon>Cyanobacteriota</taxon>
        <taxon>Cyanophyceae</taxon>
        <taxon>Synechococcales</taxon>
        <taxon>Merismopediaceae</taxon>
        <taxon>Merismopedia</taxon>
    </lineage>
</organism>
<sequence length="166" mass="19312">MNIYVHSERAINRRLKSVNGDTDNQYLFLSKHGSPHYTAKSERGLNPKNLRHFKEGQGVRQFITEDVLPYIRANFDPNFKYSFHDLRATFGMNLVDAGLNLVGTNKVTLDWVFDMVRSRLGHTSIVTTNAYLNFRGRLRLAYEAQQHWEQELHKLAGIEVDNEFIK</sequence>
<dbReference type="EMBL" id="PVWJ01000028">
    <property type="protein sequence ID" value="PSB03627.1"/>
    <property type="molecule type" value="Genomic_DNA"/>
</dbReference>
<dbReference type="GO" id="GO:0003677">
    <property type="term" value="F:DNA binding"/>
    <property type="evidence" value="ECO:0007669"/>
    <property type="project" value="InterPro"/>
</dbReference>
<dbReference type="InterPro" id="IPR013762">
    <property type="entry name" value="Integrase-like_cat_sf"/>
</dbReference>